<dbReference type="PANTHER" id="PTHR38788">
    <property type="entry name" value="CLR5 DOMAIN-CONTAINING PROTEIN"/>
    <property type="match status" value="1"/>
</dbReference>
<proteinExistence type="predicted"/>
<evidence type="ECO:0000313" key="3">
    <source>
        <dbReference type="EMBL" id="CZR42688.1"/>
    </source>
</evidence>
<dbReference type="RefSeq" id="XP_031083279.1">
    <property type="nucleotide sequence ID" value="XM_031233442.1"/>
</dbReference>
<evidence type="ECO:0000259" key="2">
    <source>
        <dbReference type="Pfam" id="PF14420"/>
    </source>
</evidence>
<dbReference type="GeneID" id="42054863"/>
<dbReference type="Proteomes" id="UP000183971">
    <property type="component" value="Unassembled WGS sequence"/>
</dbReference>
<gene>
    <name evidence="3" type="ORF">FPRO_09991</name>
</gene>
<dbReference type="AlphaFoldDB" id="A0A1L7VQF0"/>
<reference evidence="4" key="1">
    <citation type="journal article" date="2016" name="Genome Biol. Evol.">
        <title>Comparative 'omics' of the Fusarium fujikuroi species complex highlights differences in genetic potential and metabolite synthesis.</title>
        <authorList>
            <person name="Niehaus E.-M."/>
            <person name="Muensterkoetter M."/>
            <person name="Proctor R.H."/>
            <person name="Brown D.W."/>
            <person name="Sharon A."/>
            <person name="Idan Y."/>
            <person name="Oren-Young L."/>
            <person name="Sieber C.M."/>
            <person name="Novak O."/>
            <person name="Pencik A."/>
            <person name="Tarkowska D."/>
            <person name="Hromadova K."/>
            <person name="Freeman S."/>
            <person name="Maymon M."/>
            <person name="Elazar M."/>
            <person name="Youssef S.A."/>
            <person name="El-Shabrawy E.S.M."/>
            <person name="Shalaby A.B.A."/>
            <person name="Houterman P."/>
            <person name="Brock N.L."/>
            <person name="Burkhardt I."/>
            <person name="Tsavkelova E.A."/>
            <person name="Dickschat J.S."/>
            <person name="Galuszka P."/>
            <person name="Gueldener U."/>
            <person name="Tudzynski B."/>
        </authorList>
    </citation>
    <scope>NUCLEOTIDE SEQUENCE [LARGE SCALE GENOMIC DNA]</scope>
    <source>
        <strain evidence="4">ET1</strain>
    </source>
</reference>
<feature type="domain" description="Clr5" evidence="2">
    <location>
        <begin position="104"/>
        <end position="154"/>
    </location>
</feature>
<dbReference type="Pfam" id="PF14420">
    <property type="entry name" value="Clr5"/>
    <property type="match status" value="1"/>
</dbReference>
<accession>A0A1L7VQF0</accession>
<keyword evidence="4" id="KW-1185">Reference proteome</keyword>
<feature type="compositionally biased region" description="Polar residues" evidence="1">
    <location>
        <begin position="85"/>
        <end position="94"/>
    </location>
</feature>
<dbReference type="InterPro" id="IPR025676">
    <property type="entry name" value="Clr5_dom"/>
</dbReference>
<evidence type="ECO:0000313" key="4">
    <source>
        <dbReference type="Proteomes" id="UP000183971"/>
    </source>
</evidence>
<feature type="region of interest" description="Disordered" evidence="1">
    <location>
        <begin position="78"/>
        <end position="102"/>
    </location>
</feature>
<comment type="caution">
    <text evidence="3">The sequence shown here is derived from an EMBL/GenBank/DDBJ whole genome shotgun (WGS) entry which is preliminary data.</text>
</comment>
<evidence type="ECO:0000256" key="1">
    <source>
        <dbReference type="SAM" id="MobiDB-lite"/>
    </source>
</evidence>
<sequence>MEPRTFEWDLSDGADLLDPQSRGVSLPDQRLWAPTSDACANTKGVANAIHNSSLLNNSLNMPNFQFDLSLRQVSTPPDIPPTQAPMVTTAPTKSTNKKRQTIPESVWCHHRKTIERLYIDDWSTLEETMATMREKYDFDATKRMYKDRLKRWGLWKNLKKTRVESIVQEINDRQGRETEVLVEGRKVELDRVQRAHDRYSASEKNGQAQCNVEIIVRTPEARDSSPSMAHRNKCTTASSSFSFEFRSPAQGPLDASSLRVDGRGLSEAELLALRAKSISQVGEGNREEGISGLIATLCGFQDHFPATDPKVIETAWSLVQAYTLDGFSERCDEVMNWMSANYSRDLGLWHPLSLLHYIRVEENLLSCGRVHEAERLGLGVYIAVRDSMGDEGVITIKKAWGDKNSTTEAPSMSVLEGVFAYYQDDIRVGQQLKLAKLWSLSRLSGMDTILRRLIQRFASVPGIFQIHSQDVRCILIEFLVACGDSSAATEECKAARDSQAKLIKLLGRSEFRDLLRISQQLSTLHLVNGDPDGHMRVLTWTADAFQAILSAASSTSYNLDGILSLVHFYIKVGEARNNECGWKSAELWVGRAFIFAVRKLGNFHNLSLQIERLLKAKTFKGFNTDFLD</sequence>
<name>A0A1L7VQF0_FUSPR</name>
<protein>
    <recommendedName>
        <fullName evidence="2">Clr5 domain-containing protein</fullName>
    </recommendedName>
</protein>
<organism evidence="3 4">
    <name type="scientific">Fusarium proliferatum (strain ET1)</name>
    <name type="common">Orchid endophyte fungus</name>
    <dbReference type="NCBI Taxonomy" id="1227346"/>
    <lineage>
        <taxon>Eukaryota</taxon>
        <taxon>Fungi</taxon>
        <taxon>Dikarya</taxon>
        <taxon>Ascomycota</taxon>
        <taxon>Pezizomycotina</taxon>
        <taxon>Sordariomycetes</taxon>
        <taxon>Hypocreomycetidae</taxon>
        <taxon>Hypocreales</taxon>
        <taxon>Nectriaceae</taxon>
        <taxon>Fusarium</taxon>
        <taxon>Fusarium fujikuroi species complex</taxon>
    </lineage>
</organism>
<dbReference type="VEuPathDB" id="FungiDB:FPRO_09991"/>
<dbReference type="EMBL" id="FJOF01000006">
    <property type="protein sequence ID" value="CZR42688.1"/>
    <property type="molecule type" value="Genomic_DNA"/>
</dbReference>
<dbReference type="PANTHER" id="PTHR38788:SF3">
    <property type="entry name" value="CLR5 DOMAIN-CONTAINING PROTEIN"/>
    <property type="match status" value="1"/>
</dbReference>